<sequence length="92" mass="10299">MDKSDNYNDNTHSLISRDKLGEVAGWLSATVVSAFFSSLERFSCVNLSTDDPDDDDNPTRPRTALSPTLKYPFPLPTDIGTCHDIYSRFLLI</sequence>
<evidence type="ECO:0000313" key="3">
    <source>
        <dbReference type="Proteomes" id="UP000436088"/>
    </source>
</evidence>
<comment type="caution">
    <text evidence="2">The sequence shown here is derived from an EMBL/GenBank/DDBJ whole genome shotgun (WGS) entry which is preliminary data.</text>
</comment>
<dbReference type="EMBL" id="VEPZ02000830">
    <property type="protein sequence ID" value="KAE8717156.1"/>
    <property type="molecule type" value="Genomic_DNA"/>
</dbReference>
<dbReference type="PANTHER" id="PTHR34061">
    <property type="entry name" value="PROTEIN, PUTATIVE-RELATED"/>
    <property type="match status" value="1"/>
</dbReference>
<feature type="region of interest" description="Disordered" evidence="1">
    <location>
        <begin position="47"/>
        <end position="67"/>
    </location>
</feature>
<gene>
    <name evidence="2" type="ORF">F3Y22_tig00110057pilonHSYRG00016</name>
</gene>
<organism evidence="2 3">
    <name type="scientific">Hibiscus syriacus</name>
    <name type="common">Rose of Sharon</name>
    <dbReference type="NCBI Taxonomy" id="106335"/>
    <lineage>
        <taxon>Eukaryota</taxon>
        <taxon>Viridiplantae</taxon>
        <taxon>Streptophyta</taxon>
        <taxon>Embryophyta</taxon>
        <taxon>Tracheophyta</taxon>
        <taxon>Spermatophyta</taxon>
        <taxon>Magnoliopsida</taxon>
        <taxon>eudicotyledons</taxon>
        <taxon>Gunneridae</taxon>
        <taxon>Pentapetalae</taxon>
        <taxon>rosids</taxon>
        <taxon>malvids</taxon>
        <taxon>Malvales</taxon>
        <taxon>Malvaceae</taxon>
        <taxon>Malvoideae</taxon>
        <taxon>Hibiscus</taxon>
    </lineage>
</organism>
<proteinExistence type="predicted"/>
<evidence type="ECO:0000256" key="1">
    <source>
        <dbReference type="SAM" id="MobiDB-lite"/>
    </source>
</evidence>
<dbReference type="AlphaFoldDB" id="A0A6A3BJF4"/>
<name>A0A6A3BJF4_HIBSY</name>
<dbReference type="Proteomes" id="UP000436088">
    <property type="component" value="Unassembled WGS sequence"/>
</dbReference>
<evidence type="ECO:0000313" key="2">
    <source>
        <dbReference type="EMBL" id="KAE8717156.1"/>
    </source>
</evidence>
<protein>
    <submittedName>
        <fullName evidence="2">Fiber protein Fb17</fullName>
    </submittedName>
</protein>
<accession>A0A6A3BJF4</accession>
<reference evidence="2" key="1">
    <citation type="submission" date="2019-09" db="EMBL/GenBank/DDBJ databases">
        <title>Draft genome information of white flower Hibiscus syriacus.</title>
        <authorList>
            <person name="Kim Y.-M."/>
        </authorList>
    </citation>
    <scope>NUCLEOTIDE SEQUENCE [LARGE SCALE GENOMIC DNA]</scope>
    <source>
        <strain evidence="2">YM2019G1</strain>
    </source>
</reference>
<keyword evidence="3" id="KW-1185">Reference proteome</keyword>
<dbReference type="PANTHER" id="PTHR34061:SF9">
    <property type="entry name" value="FIBER PROTEIN FB17"/>
    <property type="match status" value="1"/>
</dbReference>